<name>A0A9P0CID7_9CUCU</name>
<dbReference type="InterPro" id="IPR014721">
    <property type="entry name" value="Ribsml_uS5_D2-typ_fold_subgr"/>
</dbReference>
<dbReference type="CDD" id="cd16926">
    <property type="entry name" value="HATPase_MutL-MLH-PMS-like"/>
    <property type="match status" value="1"/>
</dbReference>
<dbReference type="GO" id="GO:0140664">
    <property type="term" value="F:ATP-dependent DNA damage sensor activity"/>
    <property type="evidence" value="ECO:0007669"/>
    <property type="project" value="InterPro"/>
</dbReference>
<feature type="domain" description="DNA mismatch repair protein S5" evidence="6">
    <location>
        <begin position="213"/>
        <end position="332"/>
    </location>
</feature>
<evidence type="ECO:0000256" key="3">
    <source>
        <dbReference type="ARBA" id="ARBA00022763"/>
    </source>
</evidence>
<dbReference type="FunFam" id="3.30.565.10:FF:000109">
    <property type="entry name" value="Related to MLH1-DNA mismatch repair protein"/>
    <property type="match status" value="1"/>
</dbReference>
<dbReference type="InterPro" id="IPR013507">
    <property type="entry name" value="DNA_mismatch_S5_2-like"/>
</dbReference>
<dbReference type="PANTHER" id="PTHR10073:SF12">
    <property type="entry name" value="DNA MISMATCH REPAIR PROTEIN MLH1"/>
    <property type="match status" value="1"/>
</dbReference>
<dbReference type="Gene3D" id="3.30.230.10">
    <property type="match status" value="1"/>
</dbReference>
<evidence type="ECO:0000259" key="6">
    <source>
        <dbReference type="SMART" id="SM01340"/>
    </source>
</evidence>
<reference evidence="7" key="1">
    <citation type="submission" date="2022-01" db="EMBL/GenBank/DDBJ databases">
        <authorList>
            <person name="King R."/>
        </authorList>
    </citation>
    <scope>NUCLEOTIDE SEQUENCE</scope>
</reference>
<protein>
    <recommendedName>
        <fullName evidence="6">DNA mismatch repair protein S5 domain-containing protein</fullName>
    </recommendedName>
</protein>
<dbReference type="FunFam" id="3.30.230.10:FF:000014">
    <property type="entry name" value="DNA mismatch repair protein Mlh1"/>
    <property type="match status" value="1"/>
</dbReference>
<dbReference type="NCBIfam" id="TIGR00585">
    <property type="entry name" value="mutl"/>
    <property type="match status" value="1"/>
</dbReference>
<dbReference type="GO" id="GO:0016887">
    <property type="term" value="F:ATP hydrolysis activity"/>
    <property type="evidence" value="ECO:0007669"/>
    <property type="project" value="InterPro"/>
</dbReference>
<keyword evidence="3" id="KW-0227">DNA damage</keyword>
<dbReference type="CDD" id="cd03483">
    <property type="entry name" value="MutL_Trans_MLH1"/>
    <property type="match status" value="1"/>
</dbReference>
<evidence type="ECO:0000313" key="8">
    <source>
        <dbReference type="Proteomes" id="UP001153636"/>
    </source>
</evidence>
<dbReference type="InterPro" id="IPR020568">
    <property type="entry name" value="Ribosomal_Su5_D2-typ_SF"/>
</dbReference>
<dbReference type="GO" id="GO:0030983">
    <property type="term" value="F:mismatched DNA binding"/>
    <property type="evidence" value="ECO:0007669"/>
    <property type="project" value="InterPro"/>
</dbReference>
<dbReference type="InterPro" id="IPR014762">
    <property type="entry name" value="DNA_mismatch_repair_CS"/>
</dbReference>
<dbReference type="PANTHER" id="PTHR10073">
    <property type="entry name" value="DNA MISMATCH REPAIR PROTEIN MLH, PMS, MUTL"/>
    <property type="match status" value="1"/>
</dbReference>
<comment type="subcellular location">
    <subcellularLocation>
        <location evidence="1">Nucleus</location>
    </subcellularLocation>
</comment>
<dbReference type="SMART" id="SM01340">
    <property type="entry name" value="DNA_mis_repair"/>
    <property type="match status" value="1"/>
</dbReference>
<dbReference type="InterPro" id="IPR032189">
    <property type="entry name" value="Mlh1_C"/>
</dbReference>
<dbReference type="OrthoDB" id="10263226at2759"/>
<dbReference type="EMBL" id="OV651827">
    <property type="protein sequence ID" value="CAH1104007.1"/>
    <property type="molecule type" value="Genomic_DNA"/>
</dbReference>
<gene>
    <name evidence="7" type="ORF">PSYICH_LOCUS4732</name>
</gene>
<evidence type="ECO:0000256" key="4">
    <source>
        <dbReference type="ARBA" id="ARBA00023204"/>
    </source>
</evidence>
<proteinExistence type="inferred from homology"/>
<evidence type="ECO:0000256" key="5">
    <source>
        <dbReference type="ARBA" id="ARBA00023242"/>
    </source>
</evidence>
<dbReference type="GO" id="GO:0006298">
    <property type="term" value="P:mismatch repair"/>
    <property type="evidence" value="ECO:0007669"/>
    <property type="project" value="InterPro"/>
</dbReference>
<dbReference type="Pfam" id="PF01119">
    <property type="entry name" value="DNA_mis_repair"/>
    <property type="match status" value="1"/>
</dbReference>
<organism evidence="7 8">
    <name type="scientific">Psylliodes chrysocephalus</name>
    <dbReference type="NCBI Taxonomy" id="3402493"/>
    <lineage>
        <taxon>Eukaryota</taxon>
        <taxon>Metazoa</taxon>
        <taxon>Ecdysozoa</taxon>
        <taxon>Arthropoda</taxon>
        <taxon>Hexapoda</taxon>
        <taxon>Insecta</taxon>
        <taxon>Pterygota</taxon>
        <taxon>Neoptera</taxon>
        <taxon>Endopterygota</taxon>
        <taxon>Coleoptera</taxon>
        <taxon>Polyphaga</taxon>
        <taxon>Cucujiformia</taxon>
        <taxon>Chrysomeloidea</taxon>
        <taxon>Chrysomelidae</taxon>
        <taxon>Galerucinae</taxon>
        <taxon>Alticini</taxon>
        <taxon>Psylliodes</taxon>
    </lineage>
</organism>
<dbReference type="InterPro" id="IPR002099">
    <property type="entry name" value="MutL/Mlh/PMS"/>
</dbReference>
<evidence type="ECO:0000256" key="1">
    <source>
        <dbReference type="ARBA" id="ARBA00004123"/>
    </source>
</evidence>
<keyword evidence="8" id="KW-1185">Reference proteome</keyword>
<evidence type="ECO:0000256" key="2">
    <source>
        <dbReference type="ARBA" id="ARBA00006082"/>
    </source>
</evidence>
<dbReference type="AlphaFoldDB" id="A0A9P0CID7"/>
<dbReference type="Gene3D" id="3.30.565.10">
    <property type="entry name" value="Histidine kinase-like ATPase, C-terminal domain"/>
    <property type="match status" value="1"/>
</dbReference>
<keyword evidence="5" id="KW-0539">Nucleus</keyword>
<dbReference type="GO" id="GO:0032389">
    <property type="term" value="C:MutLalpha complex"/>
    <property type="evidence" value="ECO:0007669"/>
    <property type="project" value="TreeGrafter"/>
</dbReference>
<dbReference type="Proteomes" id="UP001153636">
    <property type="component" value="Chromosome 15"/>
</dbReference>
<evidence type="ECO:0000313" key="7">
    <source>
        <dbReference type="EMBL" id="CAH1104007.1"/>
    </source>
</evidence>
<dbReference type="InterPro" id="IPR038973">
    <property type="entry name" value="MutL/Mlh/Pms-like"/>
</dbReference>
<dbReference type="SUPFAM" id="SSF54211">
    <property type="entry name" value="Ribosomal protein S5 domain 2-like"/>
    <property type="match status" value="1"/>
</dbReference>
<sequence length="740" mass="84899">MEPLAIKKLDEAVINRIAAGEVIQRPANALKELLENSLDAKSTNIQITLKHGGLKLLQIQDNGTGIRKEDFEIVCERFTTSKLQEFEDLHKISTYGFRGEALASISHIAHLTITSKTKLEICAYQASYIDSKLQGPPKPTAGNQGTIITVEDLFYNMHVRKKALRSPAEEYQKIADVVSKYAIHNAHVGFALKKFGENNDIRTPQNSNHVDNIQIIYGSSIARELIEFSLENQQFQFKANGYISNVNYSPKKFQLLLFINHRLVDCQSLKKCIDQVYATYLPKNAHPFVYLSLELDPNNIDINVHPTKHEVHFLNEDQIIECIATAIETKLLGSNNSRTFFAQAKLPKVMDLQVLELRDKSNPPAKSTQVYNMVRTDAKEQKLEKFFGEAIKKSDKVEEKREQPLKRLNESVTEEELQKHEESFLNRAENLEDLINLNRTVEKASEAVPDKNNPESADVIEIIETSVDNDVKEMEIPSTSKHYEPLNASFIKKVTRHETKLTSVLQLRKEIEQNCHRMLRETFAQHVFVGSVDPAQALIQYNTKMYLCNTRAILCELFYQFVMYNFQNFDSYTFSNKISVFELALTCMELPETGWTPEDGDKAELSKRVTDILIDKGPMMKDYFSVEVDKDGNICSIPILLENYLPDPTGLPLYIVRLATEVNWDSEMECFRTFAQETAKFYAKVPKETNQNEKDWQWVTEQILYPAIKEYFIPPKSFTENGALLEIADLHNLYKVFERC</sequence>
<dbReference type="InterPro" id="IPR036890">
    <property type="entry name" value="HATPase_C_sf"/>
</dbReference>
<dbReference type="Pfam" id="PF16413">
    <property type="entry name" value="Mlh1_C"/>
    <property type="match status" value="1"/>
</dbReference>
<dbReference type="Pfam" id="PF13589">
    <property type="entry name" value="HATPase_c_3"/>
    <property type="match status" value="1"/>
</dbReference>
<accession>A0A9P0CID7</accession>
<keyword evidence="4" id="KW-0234">DNA repair</keyword>
<dbReference type="GO" id="GO:0005524">
    <property type="term" value="F:ATP binding"/>
    <property type="evidence" value="ECO:0007669"/>
    <property type="project" value="InterPro"/>
</dbReference>
<dbReference type="SUPFAM" id="SSF55874">
    <property type="entry name" value="ATPase domain of HSP90 chaperone/DNA topoisomerase II/histidine kinase"/>
    <property type="match status" value="1"/>
</dbReference>
<dbReference type="PROSITE" id="PS00058">
    <property type="entry name" value="DNA_MISMATCH_REPAIR_1"/>
    <property type="match status" value="1"/>
</dbReference>
<comment type="similarity">
    <text evidence="2">Belongs to the DNA mismatch repair MutL/HexB family.</text>
</comment>